<keyword evidence="4 7" id="KW-1133">Transmembrane helix</keyword>
<dbReference type="Proteomes" id="UP000290288">
    <property type="component" value="Unassembled WGS sequence"/>
</dbReference>
<feature type="transmembrane region" description="Helical" evidence="7">
    <location>
        <begin position="44"/>
        <end position="69"/>
    </location>
</feature>
<evidence type="ECO:0000313" key="9">
    <source>
        <dbReference type="EMBL" id="RXW25848.1"/>
    </source>
</evidence>
<reference evidence="9 10" key="1">
    <citation type="submission" date="2019-01" db="EMBL/GenBank/DDBJ databases">
        <title>Draft genome sequence of Psathyrella aberdarensis IHI B618.</title>
        <authorList>
            <person name="Buettner E."/>
            <person name="Kellner H."/>
        </authorList>
    </citation>
    <scope>NUCLEOTIDE SEQUENCE [LARGE SCALE GENOMIC DNA]</scope>
    <source>
        <strain evidence="9 10">IHI B618</strain>
    </source>
</reference>
<accession>A0A4V1Q5J9</accession>
<feature type="transmembrane region" description="Helical" evidence="7">
    <location>
        <begin position="233"/>
        <end position="251"/>
    </location>
</feature>
<dbReference type="InterPro" id="IPR004837">
    <property type="entry name" value="NaCa_Exmemb"/>
</dbReference>
<keyword evidence="5" id="KW-0406">Ion transport</keyword>
<dbReference type="Pfam" id="PF01699">
    <property type="entry name" value="Na_Ca_ex"/>
    <property type="match status" value="2"/>
</dbReference>
<evidence type="ECO:0000256" key="7">
    <source>
        <dbReference type="SAM" id="Phobius"/>
    </source>
</evidence>
<evidence type="ECO:0000313" key="10">
    <source>
        <dbReference type="Proteomes" id="UP000290288"/>
    </source>
</evidence>
<evidence type="ECO:0000256" key="2">
    <source>
        <dbReference type="ARBA" id="ARBA00022448"/>
    </source>
</evidence>
<dbReference type="AlphaFoldDB" id="A0A4V1Q5J9"/>
<comment type="subcellular location">
    <subcellularLocation>
        <location evidence="1">Endomembrane system</location>
        <topology evidence="1">Multi-pass membrane protein</topology>
    </subcellularLocation>
</comment>
<dbReference type="GO" id="GO:0000329">
    <property type="term" value="C:fungal-type vacuole membrane"/>
    <property type="evidence" value="ECO:0007669"/>
    <property type="project" value="TreeGrafter"/>
</dbReference>
<keyword evidence="6 7" id="KW-0472">Membrane</keyword>
<feature type="transmembrane region" description="Helical" evidence="7">
    <location>
        <begin position="114"/>
        <end position="135"/>
    </location>
</feature>
<evidence type="ECO:0000256" key="3">
    <source>
        <dbReference type="ARBA" id="ARBA00022692"/>
    </source>
</evidence>
<feature type="transmembrane region" description="Helical" evidence="7">
    <location>
        <begin position="182"/>
        <end position="201"/>
    </location>
</feature>
<comment type="caution">
    <text evidence="9">The sequence shown here is derived from an EMBL/GenBank/DDBJ whole genome shotgun (WGS) entry which is preliminary data.</text>
</comment>
<dbReference type="PANTHER" id="PTHR31503:SF20">
    <property type="entry name" value="CA(2+)_H(+) EXCHANGER, PUTATIVE (EUROFUNG)-RELATED"/>
    <property type="match status" value="1"/>
</dbReference>
<dbReference type="STRING" id="2316362.A0A4V1Q5J9"/>
<dbReference type="EMBL" id="SDEE01000001">
    <property type="protein sequence ID" value="RXW25848.1"/>
    <property type="molecule type" value="Genomic_DNA"/>
</dbReference>
<proteinExistence type="predicted"/>
<dbReference type="InterPro" id="IPR004713">
    <property type="entry name" value="CaH_exchang"/>
</dbReference>
<evidence type="ECO:0000256" key="1">
    <source>
        <dbReference type="ARBA" id="ARBA00004127"/>
    </source>
</evidence>
<feature type="transmembrane region" description="Helical" evidence="7">
    <location>
        <begin position="142"/>
        <end position="162"/>
    </location>
</feature>
<dbReference type="GO" id="GO:0015369">
    <property type="term" value="F:calcium:proton antiporter activity"/>
    <property type="evidence" value="ECO:0007669"/>
    <property type="project" value="TreeGrafter"/>
</dbReference>
<evidence type="ECO:0000259" key="8">
    <source>
        <dbReference type="Pfam" id="PF01699"/>
    </source>
</evidence>
<dbReference type="PANTHER" id="PTHR31503">
    <property type="entry name" value="VACUOLAR CALCIUM ION TRANSPORTER"/>
    <property type="match status" value="1"/>
</dbReference>
<feature type="domain" description="Sodium/calcium exchanger membrane region" evidence="8">
    <location>
        <begin position="308"/>
        <end position="481"/>
    </location>
</feature>
<organism evidence="9 10">
    <name type="scientific">Candolleomyces aberdarensis</name>
    <dbReference type="NCBI Taxonomy" id="2316362"/>
    <lineage>
        <taxon>Eukaryota</taxon>
        <taxon>Fungi</taxon>
        <taxon>Dikarya</taxon>
        <taxon>Basidiomycota</taxon>
        <taxon>Agaricomycotina</taxon>
        <taxon>Agaricomycetes</taxon>
        <taxon>Agaricomycetidae</taxon>
        <taxon>Agaricales</taxon>
        <taxon>Agaricineae</taxon>
        <taxon>Psathyrellaceae</taxon>
        <taxon>Candolleomyces</taxon>
    </lineage>
</organism>
<keyword evidence="2" id="KW-0813">Transport</keyword>
<feature type="transmembrane region" description="Helical" evidence="7">
    <location>
        <begin position="362"/>
        <end position="385"/>
    </location>
</feature>
<feature type="transmembrane region" description="Helical" evidence="7">
    <location>
        <begin position="463"/>
        <end position="483"/>
    </location>
</feature>
<feature type="transmembrane region" description="Helical" evidence="7">
    <location>
        <begin position="435"/>
        <end position="457"/>
    </location>
</feature>
<evidence type="ECO:0000256" key="4">
    <source>
        <dbReference type="ARBA" id="ARBA00022989"/>
    </source>
</evidence>
<name>A0A4V1Q5J9_9AGAR</name>
<keyword evidence="3 7" id="KW-0812">Transmembrane</keyword>
<gene>
    <name evidence="9" type="ORF">EST38_g60</name>
</gene>
<feature type="transmembrane region" description="Helical" evidence="7">
    <location>
        <begin position="405"/>
        <end position="428"/>
    </location>
</feature>
<keyword evidence="10" id="KW-1185">Reference proteome</keyword>
<dbReference type="OrthoDB" id="1699231at2759"/>
<dbReference type="GO" id="GO:0006874">
    <property type="term" value="P:intracellular calcium ion homeostasis"/>
    <property type="evidence" value="ECO:0007669"/>
    <property type="project" value="TreeGrafter"/>
</dbReference>
<dbReference type="GO" id="GO:0012505">
    <property type="term" value="C:endomembrane system"/>
    <property type="evidence" value="ECO:0007669"/>
    <property type="project" value="UniProtKB-SubCell"/>
</dbReference>
<evidence type="ECO:0000256" key="6">
    <source>
        <dbReference type="ARBA" id="ARBA00023136"/>
    </source>
</evidence>
<protein>
    <recommendedName>
        <fullName evidence="8">Sodium/calcium exchanger membrane region domain-containing protein</fullName>
    </recommendedName>
</protein>
<feature type="transmembrane region" description="Helical" evidence="7">
    <location>
        <begin position="305"/>
        <end position="326"/>
    </location>
</feature>
<sequence>MDQRSPGLNRRLSRLSRNSVFLGAEDTVTEFWDRFSRKGRKNVGIWDSLHAIAVSSWLNIFLVFVPIAWVSHFLHWPKRVTFALSFMAIIPLEGLTEWGGDQMALYLGKDFGDLLIVTCHNAVEATLAIILLLHCEISLLKATIIGVVILHLLLVPGAAFITGGARVLHQDLHPHLTDLNHSLLALGVLSLMLPAAFFAALRGNFDPHGTAEANSEIINDLLRGNILKMSRGVAILLLIMQVISASPSLYYSADQNYSSYICSRIYLHNPPGEENHTLHLLATTPEGMKERERQLSLVEPSANQYVVLAMLVIVISIMAATAEWLVKSLQFARETRDIEVEYVFFVNISRRLYTEFTSSERWFGLILLPLVSYAADGTVAIVYFIRRLLKHYFKEPAPVSTLAKARAIDLSIQFLLFWMPFFVLLGWWTGRPMTLLFDLFEVAIVIGACFIVNYVTADAKTNWAEGATMVSFYVMIAVCAWYYPGQTETFIMSQCRSVAVSLASLASGEPLEAEHH</sequence>
<feature type="domain" description="Sodium/calcium exchanger membrane region" evidence="8">
    <location>
        <begin position="81"/>
        <end position="238"/>
    </location>
</feature>
<evidence type="ECO:0000256" key="5">
    <source>
        <dbReference type="ARBA" id="ARBA00023065"/>
    </source>
</evidence>